<dbReference type="Gene3D" id="3.20.20.80">
    <property type="entry name" value="Glycosidases"/>
    <property type="match status" value="1"/>
</dbReference>
<dbReference type="GO" id="GO:0000139">
    <property type="term" value="C:Golgi membrane"/>
    <property type="evidence" value="ECO:0007669"/>
    <property type="project" value="UniProtKB-SubCell"/>
</dbReference>
<evidence type="ECO:0000256" key="3">
    <source>
        <dbReference type="ARBA" id="ARBA00022692"/>
    </source>
</evidence>
<dbReference type="Pfam" id="PF16317">
    <property type="entry name" value="Glyco_hydro_99"/>
    <property type="match status" value="1"/>
</dbReference>
<keyword evidence="6" id="KW-1133">Transmembrane helix</keyword>
<comment type="subcellular location">
    <subcellularLocation>
        <location evidence="1">Golgi apparatus membrane</location>
        <topology evidence="1">Single-pass type II membrane protein</topology>
    </subcellularLocation>
</comment>
<comment type="similarity">
    <text evidence="2">Belongs to the glycosyl hydrolase 99 family.</text>
</comment>
<keyword evidence="3" id="KW-0812">Transmembrane</keyword>
<accession>A0A0N4ZH07</accession>
<proteinExistence type="inferred from homology"/>
<dbReference type="AlphaFoldDB" id="A0A0N4ZH07"/>
<keyword evidence="4" id="KW-0378">Hydrolase</keyword>
<keyword evidence="8" id="KW-0472">Membrane</keyword>
<name>A0A0N4ZH07_PARTI</name>
<evidence type="ECO:0000313" key="10">
    <source>
        <dbReference type="WBParaSite" id="PTRK_0000717100.1"/>
    </source>
</evidence>
<evidence type="ECO:0000256" key="2">
    <source>
        <dbReference type="ARBA" id="ARBA00009559"/>
    </source>
</evidence>
<evidence type="ECO:0000256" key="5">
    <source>
        <dbReference type="ARBA" id="ARBA00022968"/>
    </source>
</evidence>
<keyword evidence="7" id="KW-0333">Golgi apparatus</keyword>
<keyword evidence="9" id="KW-1185">Reference proteome</keyword>
<dbReference type="PANTHER" id="PTHR13572:SF4">
    <property type="entry name" value="RE57134P"/>
    <property type="match status" value="1"/>
</dbReference>
<evidence type="ECO:0000256" key="6">
    <source>
        <dbReference type="ARBA" id="ARBA00022989"/>
    </source>
</evidence>
<reference evidence="10" key="1">
    <citation type="submission" date="2017-02" db="UniProtKB">
        <authorList>
            <consortium name="WormBaseParasite"/>
        </authorList>
    </citation>
    <scope>IDENTIFICATION</scope>
</reference>
<dbReference type="CDD" id="cd11574">
    <property type="entry name" value="GH99"/>
    <property type="match status" value="1"/>
</dbReference>
<evidence type="ECO:0000256" key="8">
    <source>
        <dbReference type="ARBA" id="ARBA00023136"/>
    </source>
</evidence>
<keyword evidence="5" id="KW-0735">Signal-anchor</keyword>
<dbReference type="PANTHER" id="PTHR13572">
    <property type="entry name" value="ENDO-ALPHA-1,2-MANNOSIDASE"/>
    <property type="match status" value="1"/>
</dbReference>
<evidence type="ECO:0000313" key="9">
    <source>
        <dbReference type="Proteomes" id="UP000038045"/>
    </source>
</evidence>
<dbReference type="Proteomes" id="UP000038045">
    <property type="component" value="Unplaced"/>
</dbReference>
<sequence>MRGLQMFKVLIGCAMVTALYLGFAAVMNTNNKQYLNIRQEKNFILKENKPIDDISDNIIDTKEKVIDSEIVIPNQDGDNKEKSFDKPLPTPKIFINKIKPTTTPSIINNEPKDVAIKKEPLQMTTKNVNVTRVVNEKDHTSAPIHIFYYPWYGAPKFDNGTYKHWNHKVLKKWDDPSTAPTYVYKPPNEISSVFYPQLGPYSSRDPEVIDKHMKMMSAAGIDVAAVSWLPKDFLDNEGGKSWDDFTILLLDAAKKYKLKIAFHMEPYEGRTAESVANDIKYIIDTYGEHPAFYKMKPKKVEVKKGSLFEKDAKDIAQLERPVFYLYDSYLIDSSNWIHIASLNGSSTIRHTRYDSILIGLLVNENDKMEIVNAGFDGFYTYFASEGFSYGSTMNNWKQLSEFCEENDLLFVPSVGPGYNDERVRPWNKINTKPRNDGNYYKEHFKAAHTARADIVSITSFNEWHEGTQIEPAVPFIDSYTHPNEPYIYEKYSKDPEQYLHITLEMIKQYFTPHSDNIEAKLGAIV</sequence>
<evidence type="ECO:0000256" key="7">
    <source>
        <dbReference type="ARBA" id="ARBA00023034"/>
    </source>
</evidence>
<evidence type="ECO:0000256" key="4">
    <source>
        <dbReference type="ARBA" id="ARBA00022801"/>
    </source>
</evidence>
<evidence type="ECO:0000256" key="1">
    <source>
        <dbReference type="ARBA" id="ARBA00004323"/>
    </source>
</evidence>
<dbReference type="InterPro" id="IPR026071">
    <property type="entry name" value="Glyco_Hydrolase_99"/>
</dbReference>
<dbReference type="GO" id="GO:0004559">
    <property type="term" value="F:alpha-mannosidase activity"/>
    <property type="evidence" value="ECO:0007669"/>
    <property type="project" value="TreeGrafter"/>
</dbReference>
<dbReference type="STRING" id="131310.A0A0N4ZH07"/>
<protein>
    <submittedName>
        <fullName evidence="10">Glycoprotein endo-alpha-1,2-mannosidase</fullName>
    </submittedName>
</protein>
<dbReference type="WBParaSite" id="PTRK_0000717100.1">
    <property type="protein sequence ID" value="PTRK_0000717100.1"/>
    <property type="gene ID" value="PTRK_0000717100"/>
</dbReference>
<organism evidence="9 10">
    <name type="scientific">Parastrongyloides trichosuri</name>
    <name type="common">Possum-specific nematode worm</name>
    <dbReference type="NCBI Taxonomy" id="131310"/>
    <lineage>
        <taxon>Eukaryota</taxon>
        <taxon>Metazoa</taxon>
        <taxon>Ecdysozoa</taxon>
        <taxon>Nematoda</taxon>
        <taxon>Chromadorea</taxon>
        <taxon>Rhabditida</taxon>
        <taxon>Tylenchina</taxon>
        <taxon>Panagrolaimomorpha</taxon>
        <taxon>Strongyloidoidea</taxon>
        <taxon>Strongyloididae</taxon>
        <taxon>Parastrongyloides</taxon>
    </lineage>
</organism>